<dbReference type="Gene3D" id="3.40.50.720">
    <property type="entry name" value="NAD(P)-binding Rossmann-like Domain"/>
    <property type="match status" value="1"/>
</dbReference>
<dbReference type="AlphaFoldDB" id="A0A8K0RF99"/>
<dbReference type="Proteomes" id="UP000813461">
    <property type="component" value="Unassembled WGS sequence"/>
</dbReference>
<dbReference type="GO" id="GO:0016491">
    <property type="term" value="F:oxidoreductase activity"/>
    <property type="evidence" value="ECO:0007669"/>
    <property type="project" value="UniProtKB-KW"/>
</dbReference>
<evidence type="ECO:0000256" key="2">
    <source>
        <dbReference type="ARBA" id="ARBA00008072"/>
    </source>
</evidence>
<protein>
    <submittedName>
        <fullName evidence="8">Chaperonin 10-like protein</fullName>
    </submittedName>
</protein>
<name>A0A8K0RF99_9PLEO</name>
<dbReference type="OrthoDB" id="1560166at2759"/>
<evidence type="ECO:0000256" key="4">
    <source>
        <dbReference type="ARBA" id="ARBA00022833"/>
    </source>
</evidence>
<dbReference type="InterPro" id="IPR002328">
    <property type="entry name" value="ADH_Zn_CS"/>
</dbReference>
<dbReference type="InterPro" id="IPR036291">
    <property type="entry name" value="NAD(P)-bd_dom_sf"/>
</dbReference>
<keyword evidence="5" id="KW-0560">Oxidoreductase</keyword>
<keyword evidence="9" id="KW-1185">Reference proteome</keyword>
<proteinExistence type="inferred from homology"/>
<dbReference type="InterPro" id="IPR013149">
    <property type="entry name" value="ADH-like_C"/>
</dbReference>
<dbReference type="Pfam" id="PF00107">
    <property type="entry name" value="ADH_zinc_N"/>
    <property type="match status" value="1"/>
</dbReference>
<keyword evidence="4 6" id="KW-0862">Zinc</keyword>
<gene>
    <name evidence="8" type="ORF">FB567DRAFT_576200</name>
</gene>
<evidence type="ECO:0000259" key="7">
    <source>
        <dbReference type="SMART" id="SM00829"/>
    </source>
</evidence>
<evidence type="ECO:0000313" key="9">
    <source>
        <dbReference type="Proteomes" id="UP000813461"/>
    </source>
</evidence>
<comment type="cofactor">
    <cofactor evidence="1 6">
        <name>Zn(2+)</name>
        <dbReference type="ChEBI" id="CHEBI:29105"/>
    </cofactor>
</comment>
<reference evidence="8" key="1">
    <citation type="journal article" date="2021" name="Nat. Commun.">
        <title>Genetic determinants of endophytism in the Arabidopsis root mycobiome.</title>
        <authorList>
            <person name="Mesny F."/>
            <person name="Miyauchi S."/>
            <person name="Thiergart T."/>
            <person name="Pickel B."/>
            <person name="Atanasova L."/>
            <person name="Karlsson M."/>
            <person name="Huettel B."/>
            <person name="Barry K.W."/>
            <person name="Haridas S."/>
            <person name="Chen C."/>
            <person name="Bauer D."/>
            <person name="Andreopoulos W."/>
            <person name="Pangilinan J."/>
            <person name="LaButti K."/>
            <person name="Riley R."/>
            <person name="Lipzen A."/>
            <person name="Clum A."/>
            <person name="Drula E."/>
            <person name="Henrissat B."/>
            <person name="Kohler A."/>
            <person name="Grigoriev I.V."/>
            <person name="Martin F.M."/>
            <person name="Hacquard S."/>
        </authorList>
    </citation>
    <scope>NUCLEOTIDE SEQUENCE</scope>
    <source>
        <strain evidence="8">MPI-SDFR-AT-0120</strain>
    </source>
</reference>
<comment type="similarity">
    <text evidence="2 6">Belongs to the zinc-containing alcohol dehydrogenase family.</text>
</comment>
<dbReference type="GO" id="GO:0008270">
    <property type="term" value="F:zinc ion binding"/>
    <property type="evidence" value="ECO:0007669"/>
    <property type="project" value="InterPro"/>
</dbReference>
<dbReference type="SUPFAM" id="SSF50129">
    <property type="entry name" value="GroES-like"/>
    <property type="match status" value="1"/>
</dbReference>
<dbReference type="EMBL" id="JAGMVJ010000002">
    <property type="protein sequence ID" value="KAH7093537.1"/>
    <property type="molecule type" value="Genomic_DNA"/>
</dbReference>
<keyword evidence="3 6" id="KW-0479">Metal-binding</keyword>
<feature type="domain" description="Enoyl reductase (ER)" evidence="7">
    <location>
        <begin position="15"/>
        <end position="369"/>
    </location>
</feature>
<comment type="caution">
    <text evidence="8">The sequence shown here is derived from an EMBL/GenBank/DDBJ whole genome shotgun (WGS) entry which is preliminary data.</text>
</comment>
<dbReference type="CDD" id="cd08278">
    <property type="entry name" value="benzyl_alcohol_DH"/>
    <property type="match status" value="1"/>
</dbReference>
<accession>A0A8K0RF99</accession>
<sequence>MPLKTKALVLNSIKGQFELREIVLDDLRPEEALVEIQATGICHTDLSCATGLIPCSAPIVLGHEGCGVVLETGSEVSNVSKGDKVVLSFSHCENCRQCTEGRPAYCYKWHARNFSGQRADGSITMRDTGSEKPLSSPFFGQSSFAKHTVVHRSCLVRVPPSSKAEIFAPMGCGVQTGAGAVLNSLRVRPGSSLVVFGAGSVGICAVMAGKLAQATTIIAVDIDAQRLEVAKDVGATHVILATKDLDVVSRIKEICPPNGVDFAVDCTGVPSVVAQMVESLGTLGRATQVGVPGFGSKVPVDILDHLTFGKEYVGCSMGGGVPSKLIPYLIDMHAKGLFPIEKLVTRYRIEEFENALQDMKSGKTIKAVLTWD</sequence>
<organism evidence="8 9">
    <name type="scientific">Paraphoma chrysanthemicola</name>
    <dbReference type="NCBI Taxonomy" id="798071"/>
    <lineage>
        <taxon>Eukaryota</taxon>
        <taxon>Fungi</taxon>
        <taxon>Dikarya</taxon>
        <taxon>Ascomycota</taxon>
        <taxon>Pezizomycotina</taxon>
        <taxon>Dothideomycetes</taxon>
        <taxon>Pleosporomycetidae</taxon>
        <taxon>Pleosporales</taxon>
        <taxon>Pleosporineae</taxon>
        <taxon>Phaeosphaeriaceae</taxon>
        <taxon>Paraphoma</taxon>
    </lineage>
</organism>
<evidence type="ECO:0000256" key="5">
    <source>
        <dbReference type="ARBA" id="ARBA00023002"/>
    </source>
</evidence>
<evidence type="ECO:0000256" key="1">
    <source>
        <dbReference type="ARBA" id="ARBA00001947"/>
    </source>
</evidence>
<dbReference type="Gene3D" id="3.90.180.10">
    <property type="entry name" value="Medium-chain alcohol dehydrogenases, catalytic domain"/>
    <property type="match status" value="1"/>
</dbReference>
<dbReference type="InterPro" id="IPR013154">
    <property type="entry name" value="ADH-like_N"/>
</dbReference>
<dbReference type="SUPFAM" id="SSF51735">
    <property type="entry name" value="NAD(P)-binding Rossmann-fold domains"/>
    <property type="match status" value="1"/>
</dbReference>
<dbReference type="InterPro" id="IPR011032">
    <property type="entry name" value="GroES-like_sf"/>
</dbReference>
<dbReference type="PROSITE" id="PS00059">
    <property type="entry name" value="ADH_ZINC"/>
    <property type="match status" value="1"/>
</dbReference>
<evidence type="ECO:0000313" key="8">
    <source>
        <dbReference type="EMBL" id="KAH7093537.1"/>
    </source>
</evidence>
<dbReference type="SMART" id="SM00829">
    <property type="entry name" value="PKS_ER"/>
    <property type="match status" value="1"/>
</dbReference>
<dbReference type="PANTHER" id="PTHR43350:SF11">
    <property type="entry name" value="ENOYL REDUCTASE (ER) DOMAIN-CONTAINING PROTEIN"/>
    <property type="match status" value="1"/>
</dbReference>
<evidence type="ECO:0000256" key="3">
    <source>
        <dbReference type="ARBA" id="ARBA00022723"/>
    </source>
</evidence>
<evidence type="ECO:0000256" key="6">
    <source>
        <dbReference type="RuleBase" id="RU361277"/>
    </source>
</evidence>
<dbReference type="PANTHER" id="PTHR43350">
    <property type="entry name" value="NAD-DEPENDENT ALCOHOL DEHYDROGENASE"/>
    <property type="match status" value="1"/>
</dbReference>
<dbReference type="Pfam" id="PF08240">
    <property type="entry name" value="ADH_N"/>
    <property type="match status" value="1"/>
</dbReference>
<dbReference type="InterPro" id="IPR020843">
    <property type="entry name" value="ER"/>
</dbReference>
<dbReference type="FunFam" id="3.40.50.720:FF:000003">
    <property type="entry name" value="S-(hydroxymethyl)glutathione dehydrogenase"/>
    <property type="match status" value="1"/>
</dbReference>